<reference evidence="1" key="1">
    <citation type="journal article" date="2021" name="Proc. Natl. Acad. Sci. U.S.A.">
        <title>A Catalog of Tens of Thousands of Viruses from Human Metagenomes Reveals Hidden Associations with Chronic Diseases.</title>
        <authorList>
            <person name="Tisza M.J."/>
            <person name="Buck C.B."/>
        </authorList>
    </citation>
    <scope>NUCLEOTIDE SEQUENCE</scope>
    <source>
        <strain evidence="1">Ctj3P51</strain>
    </source>
</reference>
<organism evidence="1">
    <name type="scientific">Myoviridae sp. ctj3P51</name>
    <dbReference type="NCBI Taxonomy" id="2826687"/>
    <lineage>
        <taxon>Viruses</taxon>
        <taxon>Duplodnaviria</taxon>
        <taxon>Heunggongvirae</taxon>
        <taxon>Uroviricota</taxon>
        <taxon>Caudoviricetes</taxon>
    </lineage>
</organism>
<dbReference type="EMBL" id="BK015217">
    <property type="protein sequence ID" value="DAD96505.1"/>
    <property type="molecule type" value="Genomic_DNA"/>
</dbReference>
<protein>
    <submittedName>
        <fullName evidence="1">UvrA interaction domain protein</fullName>
    </submittedName>
</protein>
<proteinExistence type="predicted"/>
<accession>A0A8S5NP65</accession>
<name>A0A8S5NP65_9CAUD</name>
<evidence type="ECO:0000313" key="1">
    <source>
        <dbReference type="EMBL" id="DAD96505.1"/>
    </source>
</evidence>
<sequence length="65" mass="7398">MTTDNVMSEIEKFLTNKNVALSEPEKRHLEQLLEDLRQEGFSNGFDDAYSFGYDAGYDFALTAVD</sequence>